<evidence type="ECO:0000313" key="8">
    <source>
        <dbReference type="EMBL" id="MET3683272.1"/>
    </source>
</evidence>
<dbReference type="InterPro" id="IPR006043">
    <property type="entry name" value="NCS2"/>
</dbReference>
<keyword evidence="5 7" id="KW-1133">Transmembrane helix</keyword>
<sequence>MFKVIQWFIFLLANAVAIPIVIGSIFDMQTADVMQLMQRTFFIVGIAGYLQGLIGHKLPIVDGPAGLWVSTFSVFAISIGTAGEQGVEALRLLEAAMILTGVFLMMFGLFKVSGNIIGLFTPLVTGVFLTLLTFQLSGTFLEGMLGLGSDVTQVDTGQFTVAMITFSTVLILSIFFSGWMKSYAVLIGISVGWLVFVLSFGAKDLAVGDAPVVQAPEMFAWGAPIFDWSVVPIALLTAFILLSNIVAALAATSNVIDGEVNFSQTQMNRGSFTLGLNHGISGLFSGVAVVPLASTAGFIQLTGQTKKAPFMWASALLAIVSFFPIVISFLAMIPSPVANAALLATFVQLMGLGLRNLFAEPLHERRMTIITVSMLLGGGLMFIPPESFSHLPETVKQVVSNGLLVGTIIAVILEKVWKTKNN</sequence>
<evidence type="ECO:0000256" key="5">
    <source>
        <dbReference type="ARBA" id="ARBA00022989"/>
    </source>
</evidence>
<feature type="transmembrane region" description="Helical" evidence="7">
    <location>
        <begin position="65"/>
        <end position="83"/>
    </location>
</feature>
<evidence type="ECO:0000256" key="6">
    <source>
        <dbReference type="ARBA" id="ARBA00023136"/>
    </source>
</evidence>
<evidence type="ECO:0000256" key="2">
    <source>
        <dbReference type="ARBA" id="ARBA00008821"/>
    </source>
</evidence>
<comment type="subcellular location">
    <subcellularLocation>
        <location evidence="1">Membrane</location>
        <topology evidence="1">Multi-pass membrane protein</topology>
    </subcellularLocation>
</comment>
<proteinExistence type="inferred from homology"/>
<protein>
    <submittedName>
        <fullName evidence="8">Xanthine/uracil permease</fullName>
    </submittedName>
</protein>
<evidence type="ECO:0000256" key="4">
    <source>
        <dbReference type="ARBA" id="ARBA00022692"/>
    </source>
</evidence>
<dbReference type="PANTHER" id="PTHR42810:SF1">
    <property type="entry name" value="PURINE PERMEASE YWDJ-RELATED"/>
    <property type="match status" value="1"/>
</dbReference>
<comment type="similarity">
    <text evidence="2">Belongs to the nucleobase:cation symporter-2 (NCS2) (TC 2.A.40) family.</text>
</comment>
<keyword evidence="9" id="KW-1185">Reference proteome</keyword>
<evidence type="ECO:0000256" key="3">
    <source>
        <dbReference type="ARBA" id="ARBA00022448"/>
    </source>
</evidence>
<feature type="transmembrane region" description="Helical" evidence="7">
    <location>
        <begin position="337"/>
        <end position="354"/>
    </location>
</feature>
<dbReference type="Proteomes" id="UP001549167">
    <property type="component" value="Unassembled WGS sequence"/>
</dbReference>
<evidence type="ECO:0000256" key="1">
    <source>
        <dbReference type="ARBA" id="ARBA00004141"/>
    </source>
</evidence>
<evidence type="ECO:0000313" key="9">
    <source>
        <dbReference type="Proteomes" id="UP001549167"/>
    </source>
</evidence>
<feature type="transmembrane region" description="Helical" evidence="7">
    <location>
        <begin position="310"/>
        <end position="331"/>
    </location>
</feature>
<name>A0ABV2KUL9_9BACI</name>
<feature type="transmembrane region" description="Helical" evidence="7">
    <location>
        <begin position="395"/>
        <end position="413"/>
    </location>
</feature>
<evidence type="ECO:0000256" key="7">
    <source>
        <dbReference type="SAM" id="Phobius"/>
    </source>
</evidence>
<gene>
    <name evidence="8" type="ORF">ABID56_001367</name>
</gene>
<feature type="transmembrane region" description="Helical" evidence="7">
    <location>
        <begin position="117"/>
        <end position="136"/>
    </location>
</feature>
<dbReference type="RefSeq" id="WP_354219854.1">
    <property type="nucleotide sequence ID" value="NZ_JBEPMX010000006.1"/>
</dbReference>
<feature type="transmembrane region" description="Helical" evidence="7">
    <location>
        <begin position="183"/>
        <end position="202"/>
    </location>
</feature>
<comment type="caution">
    <text evidence="8">The sequence shown here is derived from an EMBL/GenBank/DDBJ whole genome shotgun (WGS) entry which is preliminary data.</text>
</comment>
<feature type="transmembrane region" description="Helical" evidence="7">
    <location>
        <begin position="33"/>
        <end position="53"/>
    </location>
</feature>
<keyword evidence="6 7" id="KW-0472">Membrane</keyword>
<dbReference type="Pfam" id="PF00860">
    <property type="entry name" value="Xan_ur_permease"/>
    <property type="match status" value="1"/>
</dbReference>
<dbReference type="PANTHER" id="PTHR42810">
    <property type="entry name" value="PURINE PERMEASE C1399.01C-RELATED"/>
    <property type="match status" value="1"/>
</dbReference>
<accession>A0ABV2KUL9</accession>
<feature type="transmembrane region" description="Helical" evidence="7">
    <location>
        <begin position="89"/>
        <end position="110"/>
    </location>
</feature>
<feature type="transmembrane region" description="Helical" evidence="7">
    <location>
        <begin position="228"/>
        <end position="251"/>
    </location>
</feature>
<dbReference type="EMBL" id="JBEPMX010000006">
    <property type="protein sequence ID" value="MET3683272.1"/>
    <property type="molecule type" value="Genomic_DNA"/>
</dbReference>
<dbReference type="NCBIfam" id="NF037981">
    <property type="entry name" value="NCS2_1"/>
    <property type="match status" value="1"/>
</dbReference>
<keyword evidence="3" id="KW-0813">Transport</keyword>
<feature type="transmembrane region" description="Helical" evidence="7">
    <location>
        <begin position="156"/>
        <end position="176"/>
    </location>
</feature>
<feature type="transmembrane region" description="Helical" evidence="7">
    <location>
        <begin position="366"/>
        <end position="383"/>
    </location>
</feature>
<keyword evidence="4 7" id="KW-0812">Transmembrane</keyword>
<reference evidence="8 9" key="1">
    <citation type="submission" date="2024-06" db="EMBL/GenBank/DDBJ databases">
        <title>Genomic Encyclopedia of Type Strains, Phase IV (KMG-IV): sequencing the most valuable type-strain genomes for metagenomic binning, comparative biology and taxonomic classification.</title>
        <authorList>
            <person name="Goeker M."/>
        </authorList>
    </citation>
    <scope>NUCLEOTIDE SEQUENCE [LARGE SCALE GENOMIC DNA]</scope>
    <source>
        <strain evidence="8 9">DSM 23520</strain>
    </source>
</reference>
<organism evidence="8 9">
    <name type="scientific">Alkalibacillus flavidus</name>
    <dbReference type="NCBI Taxonomy" id="546021"/>
    <lineage>
        <taxon>Bacteria</taxon>
        <taxon>Bacillati</taxon>
        <taxon>Bacillota</taxon>
        <taxon>Bacilli</taxon>
        <taxon>Bacillales</taxon>
        <taxon>Bacillaceae</taxon>
        <taxon>Alkalibacillus</taxon>
    </lineage>
</organism>